<keyword evidence="5" id="KW-1185">Reference proteome</keyword>
<dbReference type="GO" id="GO:0006694">
    <property type="term" value="P:steroid biosynthetic process"/>
    <property type="evidence" value="ECO:0007669"/>
    <property type="project" value="UniProtKB-KW"/>
</dbReference>
<reference evidence="6" key="1">
    <citation type="submission" date="2022-11" db="UniProtKB">
        <authorList>
            <consortium name="WormBaseParasite"/>
        </authorList>
    </citation>
    <scope>IDENTIFICATION</scope>
</reference>
<dbReference type="WBParaSite" id="ACRNAN_scaffold3944.g24959.t1">
    <property type="protein sequence ID" value="ACRNAN_scaffold3944.g24959.t1"/>
    <property type="gene ID" value="ACRNAN_scaffold3944.g24959"/>
</dbReference>
<dbReference type="PANTHER" id="PTHR43086:SF2">
    <property type="entry name" value="HYDROXYSTEROID DEHYDROGENASE-LIKE PROTEIN 1"/>
    <property type="match status" value="1"/>
</dbReference>
<keyword evidence="2" id="KW-0443">Lipid metabolism</keyword>
<dbReference type="PRINTS" id="PR00080">
    <property type="entry name" value="SDRFAMILY"/>
</dbReference>
<dbReference type="GO" id="GO:0030497">
    <property type="term" value="P:fatty acid elongation"/>
    <property type="evidence" value="ECO:0007669"/>
    <property type="project" value="TreeGrafter"/>
</dbReference>
<keyword evidence="2" id="KW-0444">Lipid biosynthesis</keyword>
<keyword evidence="3" id="KW-0560">Oxidoreductase</keyword>
<dbReference type="Proteomes" id="UP000887540">
    <property type="component" value="Unplaced"/>
</dbReference>
<evidence type="ECO:0000256" key="4">
    <source>
        <dbReference type="ARBA" id="ARBA00038261"/>
    </source>
</evidence>
<dbReference type="PANTHER" id="PTHR43086">
    <property type="entry name" value="VERY-LONG-CHAIN 3-OXOOACYL-COA REDUCTASE"/>
    <property type="match status" value="1"/>
</dbReference>
<accession>A0A914DUF8</accession>
<evidence type="ECO:0000256" key="3">
    <source>
        <dbReference type="ARBA" id="ARBA00023002"/>
    </source>
</evidence>
<dbReference type="SUPFAM" id="SSF51735">
    <property type="entry name" value="NAD(P)-binding Rossmann-fold domains"/>
    <property type="match status" value="1"/>
</dbReference>
<protein>
    <submittedName>
        <fullName evidence="6">Uncharacterized protein</fullName>
    </submittedName>
</protein>
<proteinExistence type="inferred from homology"/>
<evidence type="ECO:0000256" key="1">
    <source>
        <dbReference type="ARBA" id="ARBA00022857"/>
    </source>
</evidence>
<evidence type="ECO:0000256" key="2">
    <source>
        <dbReference type="ARBA" id="ARBA00022955"/>
    </source>
</evidence>
<evidence type="ECO:0000313" key="6">
    <source>
        <dbReference type="WBParaSite" id="ACRNAN_scaffold3944.g24959.t1"/>
    </source>
</evidence>
<dbReference type="GO" id="GO:0016491">
    <property type="term" value="F:oxidoreductase activity"/>
    <property type="evidence" value="ECO:0007669"/>
    <property type="project" value="UniProtKB-KW"/>
</dbReference>
<evidence type="ECO:0000313" key="5">
    <source>
        <dbReference type="Proteomes" id="UP000887540"/>
    </source>
</evidence>
<dbReference type="FunFam" id="3.40.50.720:FF:000137">
    <property type="entry name" value="Hydroxysteroid (17-beta) dehydrogenase 3"/>
    <property type="match status" value="1"/>
</dbReference>
<dbReference type="AlphaFoldDB" id="A0A914DUF8"/>
<dbReference type="Pfam" id="PF00106">
    <property type="entry name" value="adh_short"/>
    <property type="match status" value="1"/>
</dbReference>
<dbReference type="CDD" id="cd05356">
    <property type="entry name" value="17beta-HSD1_like_SDR_c"/>
    <property type="match status" value="1"/>
</dbReference>
<keyword evidence="1" id="KW-0521">NADP</keyword>
<keyword evidence="2" id="KW-0752">Steroid biosynthesis</keyword>
<dbReference type="GO" id="GO:0005783">
    <property type="term" value="C:endoplasmic reticulum"/>
    <property type="evidence" value="ECO:0007669"/>
    <property type="project" value="TreeGrafter"/>
</dbReference>
<dbReference type="InterPro" id="IPR036291">
    <property type="entry name" value="NAD(P)-bd_dom_sf"/>
</dbReference>
<sequence>MSCQTIILFLGWSTLAYFLYKLIRNFYDILYPFVIATPKDLKQLAGANWAVVTGSTDGIGKAYALNLASRGFNIVLVSRTQSRLDDVKQEILRKSPNVEVRTIKFDFTNANLEDYKEVIVKQLNGLDVGILVNNVGMFFEYPDRFDKISGGTKYIRDLTVVNILPVTILTSEILKQMVPRNKGVVINISSSASHYTMRYINVYSATKKYVTWLTQILTKEFSDTGITFQVVNAAMVATKMSGADEALFVPSPETFAKQALNSVGHVSETNGCLVHEIQGLGLGLPNFLLDFFGDKINLDMKERAMRKK</sequence>
<dbReference type="PRINTS" id="PR00081">
    <property type="entry name" value="GDHRDH"/>
</dbReference>
<organism evidence="5 6">
    <name type="scientific">Acrobeloides nanus</name>
    <dbReference type="NCBI Taxonomy" id="290746"/>
    <lineage>
        <taxon>Eukaryota</taxon>
        <taxon>Metazoa</taxon>
        <taxon>Ecdysozoa</taxon>
        <taxon>Nematoda</taxon>
        <taxon>Chromadorea</taxon>
        <taxon>Rhabditida</taxon>
        <taxon>Tylenchina</taxon>
        <taxon>Cephalobomorpha</taxon>
        <taxon>Cephaloboidea</taxon>
        <taxon>Cephalobidae</taxon>
        <taxon>Acrobeloides</taxon>
    </lineage>
</organism>
<dbReference type="PIRSF" id="PIRSF000126">
    <property type="entry name" value="11-beta-HSD1"/>
    <property type="match status" value="1"/>
</dbReference>
<name>A0A914DUF8_9BILA</name>
<dbReference type="Gene3D" id="3.40.50.720">
    <property type="entry name" value="NAD(P)-binding Rossmann-like Domain"/>
    <property type="match status" value="1"/>
</dbReference>
<comment type="similarity">
    <text evidence="4">Belongs to the short-chain dehydrogenases/reductases (SDR) family. 17-beta-HSD 3 subfamily.</text>
</comment>
<dbReference type="InterPro" id="IPR002347">
    <property type="entry name" value="SDR_fam"/>
</dbReference>